<accession>A0A1S1QL58</accession>
<evidence type="ECO:0000256" key="5">
    <source>
        <dbReference type="ARBA" id="ARBA00022741"/>
    </source>
</evidence>
<feature type="domain" description="GHMP kinase C-terminal" evidence="13">
    <location>
        <begin position="275"/>
        <end position="354"/>
    </location>
</feature>
<keyword evidence="4" id="KW-0479">Metal-binding</keyword>
<dbReference type="Proteomes" id="UP000179627">
    <property type="component" value="Unassembled WGS sequence"/>
</dbReference>
<dbReference type="OrthoDB" id="250531at2"/>
<gene>
    <name evidence="15" type="ORF">CC117_19655</name>
</gene>
<dbReference type="InterPro" id="IPR019539">
    <property type="entry name" value="GalKase_N"/>
</dbReference>
<dbReference type="Gene3D" id="3.30.230.10">
    <property type="match status" value="1"/>
</dbReference>
<dbReference type="NCBIfam" id="TIGR00131">
    <property type="entry name" value="gal_kin"/>
    <property type="match status" value="1"/>
</dbReference>
<dbReference type="PRINTS" id="PR00473">
    <property type="entry name" value="GALCTOKINASE"/>
</dbReference>
<dbReference type="InterPro" id="IPR000705">
    <property type="entry name" value="Galactokinase"/>
</dbReference>
<evidence type="ECO:0000256" key="3">
    <source>
        <dbReference type="ARBA" id="ARBA00022679"/>
    </source>
</evidence>
<keyword evidence="10" id="KW-0119">Carbohydrate metabolism</keyword>
<dbReference type="GO" id="GO:0005524">
    <property type="term" value="F:ATP binding"/>
    <property type="evidence" value="ECO:0007669"/>
    <property type="project" value="UniProtKB-UniRule"/>
</dbReference>
<keyword evidence="5" id="KW-0547">Nucleotide-binding</keyword>
<comment type="similarity">
    <text evidence="1">Belongs to the GHMP kinase family. GalK subfamily.</text>
</comment>
<dbReference type="PIRSF" id="PIRSF000530">
    <property type="entry name" value="Galactokinase"/>
    <property type="match status" value="1"/>
</dbReference>
<dbReference type="SUPFAM" id="SSF55060">
    <property type="entry name" value="GHMP Kinase, C-terminal domain"/>
    <property type="match status" value="1"/>
</dbReference>
<dbReference type="InterPro" id="IPR013750">
    <property type="entry name" value="GHMP_kinase_C_dom"/>
</dbReference>
<dbReference type="GO" id="GO:0005829">
    <property type="term" value="C:cytosol"/>
    <property type="evidence" value="ECO:0007669"/>
    <property type="project" value="TreeGrafter"/>
</dbReference>
<dbReference type="InterPro" id="IPR036554">
    <property type="entry name" value="GHMP_kinase_C_sf"/>
</dbReference>
<keyword evidence="7" id="KW-0067">ATP-binding</keyword>
<dbReference type="PRINTS" id="PR00959">
    <property type="entry name" value="MEVGALKINASE"/>
</dbReference>
<dbReference type="Pfam" id="PF08544">
    <property type="entry name" value="GHMP_kinases_C"/>
    <property type="match status" value="1"/>
</dbReference>
<dbReference type="InterPro" id="IPR014721">
    <property type="entry name" value="Ribsml_uS5_D2-typ_fold_subgr"/>
</dbReference>
<dbReference type="FunFam" id="3.30.70.890:FF:000001">
    <property type="entry name" value="Galactokinase"/>
    <property type="match status" value="1"/>
</dbReference>
<evidence type="ECO:0000259" key="12">
    <source>
        <dbReference type="Pfam" id="PF00288"/>
    </source>
</evidence>
<dbReference type="SUPFAM" id="SSF54211">
    <property type="entry name" value="Ribosomal protein S5 domain 2-like"/>
    <property type="match status" value="1"/>
</dbReference>
<keyword evidence="8" id="KW-0460">Magnesium</keyword>
<dbReference type="GO" id="GO:0004335">
    <property type="term" value="F:galactokinase activity"/>
    <property type="evidence" value="ECO:0007669"/>
    <property type="project" value="UniProtKB-UniRule"/>
</dbReference>
<dbReference type="InterPro" id="IPR006204">
    <property type="entry name" value="GHMP_kinase_N_dom"/>
</dbReference>
<dbReference type="GO" id="GO:0046872">
    <property type="term" value="F:metal ion binding"/>
    <property type="evidence" value="ECO:0007669"/>
    <property type="project" value="UniProtKB-KW"/>
</dbReference>
<keyword evidence="2" id="KW-0963">Cytoplasm</keyword>
<proteinExistence type="inferred from homology"/>
<evidence type="ECO:0000256" key="6">
    <source>
        <dbReference type="ARBA" id="ARBA00022777"/>
    </source>
</evidence>
<evidence type="ECO:0000313" key="15">
    <source>
        <dbReference type="EMBL" id="OHV35493.1"/>
    </source>
</evidence>
<dbReference type="InterPro" id="IPR006203">
    <property type="entry name" value="GHMP_knse_ATP-bd_CS"/>
</dbReference>
<dbReference type="FunFam" id="3.30.230.10:FF:000017">
    <property type="entry name" value="Galactokinase"/>
    <property type="match status" value="1"/>
</dbReference>
<feature type="domain" description="Galactokinase N-terminal" evidence="14">
    <location>
        <begin position="7"/>
        <end position="53"/>
    </location>
</feature>
<evidence type="ECO:0000256" key="10">
    <source>
        <dbReference type="ARBA" id="ARBA00023277"/>
    </source>
</evidence>
<dbReference type="Pfam" id="PF10509">
    <property type="entry name" value="GalKase_gal_bdg"/>
    <property type="match status" value="1"/>
</dbReference>
<dbReference type="PANTHER" id="PTHR10457">
    <property type="entry name" value="MEVALONATE KINASE/GALACTOKINASE"/>
    <property type="match status" value="1"/>
</dbReference>
<sequence>MGAADLFLTSVGRRPDGLWAAPGRVTVIGEHTDHSDGFVLPIALAQRVVVAAGRRGDGQLVARSAQQPHEPYARALEQLAPGAAAGWSGYVAGVAWALREAGHDIGGVDIVVDSDVPVGAGLSSSAALECATALALNDLFGLGLGRMELAHLGRQAENEFVGVPCGILDQSASLLATERHALLLDTRSLAYEQIPFDPAAAGLALLLIDTRSRHALVDGRYAARQDACRRAAQVLGVPALRDATLDGVLRLGDPLLRRRARHVVTENARVTEAAGLLRRGAVHRIGPLLTASHASLRDDFEVTVPELDVAVEVALASGAHGARMVGGGFGGCVLVLVDAQAAPSVAAAVAAAFARRGFRRPLPLHAVPSGGAARIR</sequence>
<name>A0A1S1QL58_9ACTN</name>
<evidence type="ECO:0000256" key="1">
    <source>
        <dbReference type="ARBA" id="ARBA00006566"/>
    </source>
</evidence>
<evidence type="ECO:0000256" key="7">
    <source>
        <dbReference type="ARBA" id="ARBA00022840"/>
    </source>
</evidence>
<keyword evidence="6 15" id="KW-0418">Kinase</keyword>
<evidence type="ECO:0000256" key="11">
    <source>
        <dbReference type="NCBIfam" id="TIGR00131"/>
    </source>
</evidence>
<dbReference type="Gene3D" id="3.30.70.890">
    <property type="entry name" value="GHMP kinase, C-terminal domain"/>
    <property type="match status" value="1"/>
</dbReference>
<evidence type="ECO:0000256" key="8">
    <source>
        <dbReference type="ARBA" id="ARBA00022842"/>
    </source>
</evidence>
<reference evidence="16" key="1">
    <citation type="submission" date="2016-07" db="EMBL/GenBank/DDBJ databases">
        <title>Sequence Frankia sp. strain CcI1.17.</title>
        <authorList>
            <person name="Ghodhbane-Gtari F."/>
            <person name="Swanson E."/>
            <person name="Gueddou A."/>
            <person name="Morris K."/>
            <person name="Hezbri K."/>
            <person name="Ktari A."/>
            <person name="Nouioui I."/>
            <person name="Abebe-Akele F."/>
            <person name="Simpson S."/>
            <person name="Thomas K."/>
            <person name="Gtari M."/>
            <person name="Tisa L.S."/>
            <person name="Hurst S."/>
        </authorList>
    </citation>
    <scope>NUCLEOTIDE SEQUENCE [LARGE SCALE GENOMIC DNA]</scope>
    <source>
        <strain evidence="16">Cc1.17</strain>
    </source>
</reference>
<dbReference type="AlphaFoldDB" id="A0A1S1QL58"/>
<dbReference type="InterPro" id="IPR006206">
    <property type="entry name" value="Mevalonate/galactokinase"/>
</dbReference>
<evidence type="ECO:0000256" key="2">
    <source>
        <dbReference type="ARBA" id="ARBA00022490"/>
    </source>
</evidence>
<evidence type="ECO:0000259" key="13">
    <source>
        <dbReference type="Pfam" id="PF08544"/>
    </source>
</evidence>
<evidence type="ECO:0000313" key="16">
    <source>
        <dbReference type="Proteomes" id="UP000179627"/>
    </source>
</evidence>
<protein>
    <recommendedName>
        <fullName evidence="11">Galactokinase</fullName>
        <ecNumber evidence="11">2.7.1.6</ecNumber>
    </recommendedName>
</protein>
<keyword evidence="16" id="KW-1185">Reference proteome</keyword>
<dbReference type="PANTHER" id="PTHR10457:SF7">
    <property type="entry name" value="GALACTOKINASE-RELATED"/>
    <property type="match status" value="1"/>
</dbReference>
<comment type="caution">
    <text evidence="15">The sequence shown here is derived from an EMBL/GenBank/DDBJ whole genome shotgun (WGS) entry which is preliminary data.</text>
</comment>
<dbReference type="InterPro" id="IPR020568">
    <property type="entry name" value="Ribosomal_Su5_D2-typ_SF"/>
</dbReference>
<keyword evidence="3" id="KW-0808">Transferase</keyword>
<feature type="domain" description="GHMP kinase N-terminal" evidence="12">
    <location>
        <begin position="90"/>
        <end position="175"/>
    </location>
</feature>
<keyword evidence="9" id="KW-0299">Galactose metabolism</keyword>
<evidence type="ECO:0000256" key="9">
    <source>
        <dbReference type="ARBA" id="ARBA00023144"/>
    </source>
</evidence>
<dbReference type="GO" id="GO:0006012">
    <property type="term" value="P:galactose metabolic process"/>
    <property type="evidence" value="ECO:0007669"/>
    <property type="project" value="UniProtKB-UniRule"/>
</dbReference>
<organism evidence="15 16">
    <name type="scientific">Parafrankia colletiae</name>
    <dbReference type="NCBI Taxonomy" id="573497"/>
    <lineage>
        <taxon>Bacteria</taxon>
        <taxon>Bacillati</taxon>
        <taxon>Actinomycetota</taxon>
        <taxon>Actinomycetes</taxon>
        <taxon>Frankiales</taxon>
        <taxon>Frankiaceae</taxon>
        <taxon>Parafrankia</taxon>
    </lineage>
</organism>
<dbReference type="PROSITE" id="PS00627">
    <property type="entry name" value="GHMP_KINASES_ATP"/>
    <property type="match status" value="1"/>
</dbReference>
<evidence type="ECO:0000259" key="14">
    <source>
        <dbReference type="Pfam" id="PF10509"/>
    </source>
</evidence>
<dbReference type="EC" id="2.7.1.6" evidence="11"/>
<dbReference type="Pfam" id="PF00288">
    <property type="entry name" value="GHMP_kinases_N"/>
    <property type="match status" value="1"/>
</dbReference>
<dbReference type="RefSeq" id="WP_071085690.1">
    <property type="nucleotide sequence ID" value="NZ_MBLM01000121.1"/>
</dbReference>
<dbReference type="EMBL" id="MBLM01000121">
    <property type="protein sequence ID" value="OHV35493.1"/>
    <property type="molecule type" value="Genomic_DNA"/>
</dbReference>
<evidence type="ECO:0000256" key="4">
    <source>
        <dbReference type="ARBA" id="ARBA00022723"/>
    </source>
</evidence>